<accession>A0AAJ0EX92</accession>
<gene>
    <name evidence="2" type="ORF">BDP55DRAFT_740671</name>
</gene>
<proteinExistence type="predicted"/>
<sequence length="319" mass="35994">MILKPACVPVLPNEGHGTEPRNLSIEKSLYHALLALRHPAEQNTVWADAVCINGTDDIERSNHVAYMGPIYWNAARLAIWLGDDPRGHAKMAFDAIKPISEGHWNKKARKNLTRTDVDTFDTASWNAVAELYANSWFRHVWVQRDLGLSRKPFSTGEQLAQSVYWTCLVLIYGWIATMTLATASKISSSKTLPLSRTRATDPRDHIYGFLGHPSSRKRHAYGDSGNEDYMVNYCEDTSDPPILVADYTKPVDEVFLEVPQKLLQRHEDLRPLGAVFHTEDSLRFNLWVSLWDGAGEHFSAIGVIPMQHGTKIGYSHQPM</sequence>
<dbReference type="PANTHER" id="PTHR24148:SF64">
    <property type="entry name" value="HETEROKARYON INCOMPATIBILITY DOMAIN-CONTAINING PROTEIN"/>
    <property type="match status" value="1"/>
</dbReference>
<reference evidence="2" key="1">
    <citation type="submission" date="2021-06" db="EMBL/GenBank/DDBJ databases">
        <title>Comparative genomics, transcriptomics and evolutionary studies reveal genomic signatures of adaptation to plant cell wall in hemibiotrophic fungi.</title>
        <authorList>
            <consortium name="DOE Joint Genome Institute"/>
            <person name="Baroncelli R."/>
            <person name="Diaz J.F."/>
            <person name="Benocci T."/>
            <person name="Peng M."/>
            <person name="Battaglia E."/>
            <person name="Haridas S."/>
            <person name="Andreopoulos W."/>
            <person name="Labutti K."/>
            <person name="Pangilinan J."/>
            <person name="Floch G.L."/>
            <person name="Makela M.R."/>
            <person name="Henrissat B."/>
            <person name="Grigoriev I.V."/>
            <person name="Crouch J.A."/>
            <person name="De Vries R.P."/>
            <person name="Sukno S.A."/>
            <person name="Thon M.R."/>
        </authorList>
    </citation>
    <scope>NUCLEOTIDE SEQUENCE</scope>
    <source>
        <strain evidence="2">CBS 193.32</strain>
    </source>
</reference>
<dbReference type="RefSeq" id="XP_060431111.1">
    <property type="nucleotide sequence ID" value="XM_060580424.1"/>
</dbReference>
<dbReference type="Proteomes" id="UP001224890">
    <property type="component" value="Unassembled WGS sequence"/>
</dbReference>
<comment type="caution">
    <text evidence="2">The sequence shown here is derived from an EMBL/GenBank/DDBJ whole genome shotgun (WGS) entry which is preliminary data.</text>
</comment>
<evidence type="ECO:0000313" key="2">
    <source>
        <dbReference type="EMBL" id="KAK1687416.1"/>
    </source>
</evidence>
<feature type="domain" description="Heterokaryon incompatibility" evidence="1">
    <location>
        <begin position="21"/>
        <end position="142"/>
    </location>
</feature>
<dbReference type="EMBL" id="JAHMHR010000015">
    <property type="protein sequence ID" value="KAK1687416.1"/>
    <property type="molecule type" value="Genomic_DNA"/>
</dbReference>
<organism evidence="2 3">
    <name type="scientific">Colletotrichum godetiae</name>
    <dbReference type="NCBI Taxonomy" id="1209918"/>
    <lineage>
        <taxon>Eukaryota</taxon>
        <taxon>Fungi</taxon>
        <taxon>Dikarya</taxon>
        <taxon>Ascomycota</taxon>
        <taxon>Pezizomycotina</taxon>
        <taxon>Sordariomycetes</taxon>
        <taxon>Hypocreomycetidae</taxon>
        <taxon>Glomerellales</taxon>
        <taxon>Glomerellaceae</taxon>
        <taxon>Colletotrichum</taxon>
        <taxon>Colletotrichum acutatum species complex</taxon>
    </lineage>
</organism>
<keyword evidence="3" id="KW-1185">Reference proteome</keyword>
<evidence type="ECO:0000259" key="1">
    <source>
        <dbReference type="Pfam" id="PF06985"/>
    </source>
</evidence>
<dbReference type="GeneID" id="85464950"/>
<dbReference type="InterPro" id="IPR052895">
    <property type="entry name" value="HetReg/Transcr_Mod"/>
</dbReference>
<protein>
    <submittedName>
        <fullName evidence="2">Heterokaryon incompatibility protein-domain-containing protein</fullName>
    </submittedName>
</protein>
<dbReference type="PANTHER" id="PTHR24148">
    <property type="entry name" value="ANKYRIN REPEAT DOMAIN-CONTAINING PROTEIN 39 HOMOLOG-RELATED"/>
    <property type="match status" value="1"/>
</dbReference>
<dbReference type="AlphaFoldDB" id="A0AAJ0EX92"/>
<dbReference type="Pfam" id="PF06985">
    <property type="entry name" value="HET"/>
    <property type="match status" value="1"/>
</dbReference>
<dbReference type="InterPro" id="IPR010730">
    <property type="entry name" value="HET"/>
</dbReference>
<evidence type="ECO:0000313" key="3">
    <source>
        <dbReference type="Proteomes" id="UP001224890"/>
    </source>
</evidence>
<name>A0AAJ0EX92_9PEZI</name>